<dbReference type="SUPFAM" id="SSF88659">
    <property type="entry name" value="Sigma3 and sigma4 domains of RNA polymerase sigma factors"/>
    <property type="match status" value="1"/>
</dbReference>
<dbReference type="Pfam" id="PF04542">
    <property type="entry name" value="Sigma70_r2"/>
    <property type="match status" value="1"/>
</dbReference>
<dbReference type="AlphaFoldDB" id="A0AAW6TZU9"/>
<keyword evidence="2" id="KW-0805">Transcription regulation</keyword>
<dbReference type="Proteomes" id="UP001431776">
    <property type="component" value="Unassembled WGS sequence"/>
</dbReference>
<evidence type="ECO:0000313" key="8">
    <source>
        <dbReference type="EMBL" id="MDI6448921.1"/>
    </source>
</evidence>
<reference evidence="8" key="1">
    <citation type="submission" date="2023-05" db="EMBL/GenBank/DDBJ databases">
        <title>Anaerotaeda fermentans gen. nov., sp. nov., a novel anaerobic planctomycete of the new family within the order Sedimentisphaerales isolated from Taman Peninsula, Russia.</title>
        <authorList>
            <person name="Khomyakova M.A."/>
            <person name="Merkel A.Y."/>
            <person name="Slobodkin A.I."/>
        </authorList>
    </citation>
    <scope>NUCLEOTIDE SEQUENCE</scope>
    <source>
        <strain evidence="8">M17dextr</strain>
    </source>
</reference>
<evidence type="ECO:0000313" key="9">
    <source>
        <dbReference type="Proteomes" id="UP001431776"/>
    </source>
</evidence>
<dbReference type="RefSeq" id="WP_349244331.1">
    <property type="nucleotide sequence ID" value="NZ_JASCXX010000007.1"/>
</dbReference>
<comment type="similarity">
    <text evidence="1">Belongs to the sigma-70 factor family. ECF subfamily.</text>
</comment>
<keyword evidence="3" id="KW-0731">Sigma factor</keyword>
<evidence type="ECO:0000256" key="1">
    <source>
        <dbReference type="ARBA" id="ARBA00010641"/>
    </source>
</evidence>
<feature type="domain" description="RNA polymerase sigma-70 region 2" evidence="6">
    <location>
        <begin position="21"/>
        <end position="88"/>
    </location>
</feature>
<dbReference type="PANTHER" id="PTHR43133">
    <property type="entry name" value="RNA POLYMERASE ECF-TYPE SIGMA FACTO"/>
    <property type="match status" value="1"/>
</dbReference>
<dbReference type="InterPro" id="IPR014284">
    <property type="entry name" value="RNA_pol_sigma-70_dom"/>
</dbReference>
<dbReference type="InterPro" id="IPR013324">
    <property type="entry name" value="RNA_pol_sigma_r3/r4-like"/>
</dbReference>
<evidence type="ECO:0000256" key="3">
    <source>
        <dbReference type="ARBA" id="ARBA00023082"/>
    </source>
</evidence>
<dbReference type="GO" id="GO:0016987">
    <property type="term" value="F:sigma factor activity"/>
    <property type="evidence" value="ECO:0007669"/>
    <property type="project" value="UniProtKB-KW"/>
</dbReference>
<dbReference type="EMBL" id="JASCXX010000007">
    <property type="protein sequence ID" value="MDI6448921.1"/>
    <property type="molecule type" value="Genomic_DNA"/>
</dbReference>
<sequence>MEDKLLVYRCKRGSQEALTQIYRKYKADLLLLAMALLNDRSACEDVVHDVFLSFVQGLDGFRLTGSLKGFLLTCVANHARNWNKAQRRRCRAGTGAETGTSACADSPTEAVACNEQLGRLSGALAELPFEQREVVMLHLHGSMTFAAIARARQISANTAKSRYRYGIDKLRFLLNGEAT</sequence>
<keyword evidence="5" id="KW-0804">Transcription</keyword>
<dbReference type="PANTHER" id="PTHR43133:SF8">
    <property type="entry name" value="RNA POLYMERASE SIGMA FACTOR HI_1459-RELATED"/>
    <property type="match status" value="1"/>
</dbReference>
<dbReference type="NCBIfam" id="TIGR02937">
    <property type="entry name" value="sigma70-ECF"/>
    <property type="match status" value="1"/>
</dbReference>
<evidence type="ECO:0000256" key="5">
    <source>
        <dbReference type="ARBA" id="ARBA00023163"/>
    </source>
</evidence>
<dbReference type="InterPro" id="IPR013325">
    <property type="entry name" value="RNA_pol_sigma_r2"/>
</dbReference>
<feature type="domain" description="RNA polymerase sigma-70 region 4" evidence="7">
    <location>
        <begin position="123"/>
        <end position="171"/>
    </location>
</feature>
<evidence type="ECO:0000259" key="6">
    <source>
        <dbReference type="Pfam" id="PF04542"/>
    </source>
</evidence>
<gene>
    <name evidence="8" type="ORF">QJ522_07670</name>
</gene>
<dbReference type="InterPro" id="IPR007627">
    <property type="entry name" value="RNA_pol_sigma70_r2"/>
</dbReference>
<dbReference type="GO" id="GO:0003677">
    <property type="term" value="F:DNA binding"/>
    <property type="evidence" value="ECO:0007669"/>
    <property type="project" value="UniProtKB-KW"/>
</dbReference>
<evidence type="ECO:0000256" key="4">
    <source>
        <dbReference type="ARBA" id="ARBA00023125"/>
    </source>
</evidence>
<keyword evidence="9" id="KW-1185">Reference proteome</keyword>
<proteinExistence type="inferred from homology"/>
<organism evidence="8 9">
    <name type="scientific">Anaerobaca lacustris</name>
    <dbReference type="NCBI Taxonomy" id="3044600"/>
    <lineage>
        <taxon>Bacteria</taxon>
        <taxon>Pseudomonadati</taxon>
        <taxon>Planctomycetota</taxon>
        <taxon>Phycisphaerae</taxon>
        <taxon>Sedimentisphaerales</taxon>
        <taxon>Anaerobacaceae</taxon>
        <taxon>Anaerobaca</taxon>
    </lineage>
</organism>
<evidence type="ECO:0000256" key="2">
    <source>
        <dbReference type="ARBA" id="ARBA00023015"/>
    </source>
</evidence>
<dbReference type="InterPro" id="IPR036388">
    <property type="entry name" value="WH-like_DNA-bd_sf"/>
</dbReference>
<dbReference type="SUPFAM" id="SSF88946">
    <property type="entry name" value="Sigma2 domain of RNA polymerase sigma factors"/>
    <property type="match status" value="1"/>
</dbReference>
<name>A0AAW6TZU9_9BACT</name>
<dbReference type="InterPro" id="IPR007630">
    <property type="entry name" value="RNA_pol_sigma70_r4"/>
</dbReference>
<dbReference type="GO" id="GO:0006352">
    <property type="term" value="P:DNA-templated transcription initiation"/>
    <property type="evidence" value="ECO:0007669"/>
    <property type="project" value="InterPro"/>
</dbReference>
<comment type="caution">
    <text evidence="8">The sequence shown here is derived from an EMBL/GenBank/DDBJ whole genome shotgun (WGS) entry which is preliminary data.</text>
</comment>
<keyword evidence="4" id="KW-0238">DNA-binding</keyword>
<protein>
    <submittedName>
        <fullName evidence="8">Sigma-70 family RNA polymerase sigma factor</fullName>
    </submittedName>
</protein>
<dbReference type="InterPro" id="IPR039425">
    <property type="entry name" value="RNA_pol_sigma-70-like"/>
</dbReference>
<dbReference type="Gene3D" id="1.10.1740.10">
    <property type="match status" value="1"/>
</dbReference>
<accession>A0AAW6TZU9</accession>
<dbReference type="Pfam" id="PF04545">
    <property type="entry name" value="Sigma70_r4"/>
    <property type="match status" value="1"/>
</dbReference>
<evidence type="ECO:0000259" key="7">
    <source>
        <dbReference type="Pfam" id="PF04545"/>
    </source>
</evidence>
<dbReference type="Gene3D" id="1.10.10.10">
    <property type="entry name" value="Winged helix-like DNA-binding domain superfamily/Winged helix DNA-binding domain"/>
    <property type="match status" value="1"/>
</dbReference>